<reference evidence="3" key="1">
    <citation type="submission" date="2022-07" db="EMBL/GenBank/DDBJ databases">
        <title>Phylogenomic reconstructions and comparative analyses of Kickxellomycotina fungi.</title>
        <authorList>
            <person name="Reynolds N.K."/>
            <person name="Stajich J.E."/>
            <person name="Barry K."/>
            <person name="Grigoriev I.V."/>
            <person name="Crous P."/>
            <person name="Smith M.E."/>
        </authorList>
    </citation>
    <scope>NUCLEOTIDE SEQUENCE</scope>
    <source>
        <strain evidence="3">NRRL 1566</strain>
    </source>
</reference>
<protein>
    <recommendedName>
        <fullName evidence="2">BHLH domain-containing protein</fullName>
    </recommendedName>
</protein>
<dbReference type="EMBL" id="JANBUW010001332">
    <property type="protein sequence ID" value="KAJ2843668.1"/>
    <property type="molecule type" value="Genomic_DNA"/>
</dbReference>
<organism evidence="3 4">
    <name type="scientific">Coemansia brasiliensis</name>
    <dbReference type="NCBI Taxonomy" id="2650707"/>
    <lineage>
        <taxon>Eukaryota</taxon>
        <taxon>Fungi</taxon>
        <taxon>Fungi incertae sedis</taxon>
        <taxon>Zoopagomycota</taxon>
        <taxon>Kickxellomycotina</taxon>
        <taxon>Kickxellomycetes</taxon>
        <taxon>Kickxellales</taxon>
        <taxon>Kickxellaceae</taxon>
        <taxon>Coemansia</taxon>
    </lineage>
</organism>
<dbReference type="AlphaFoldDB" id="A0A9W8LXT3"/>
<dbReference type="SUPFAM" id="SSF47459">
    <property type="entry name" value="HLH, helix-loop-helix DNA-binding domain"/>
    <property type="match status" value="1"/>
</dbReference>
<evidence type="ECO:0000256" key="1">
    <source>
        <dbReference type="SAM" id="MobiDB-lite"/>
    </source>
</evidence>
<comment type="caution">
    <text evidence="3">The sequence shown here is derived from an EMBL/GenBank/DDBJ whole genome shotgun (WGS) entry which is preliminary data.</text>
</comment>
<dbReference type="InterPro" id="IPR011598">
    <property type="entry name" value="bHLH_dom"/>
</dbReference>
<gene>
    <name evidence="3" type="ORF">IWW36_005478</name>
</gene>
<dbReference type="Proteomes" id="UP001139887">
    <property type="component" value="Unassembled WGS sequence"/>
</dbReference>
<dbReference type="InterPro" id="IPR036638">
    <property type="entry name" value="HLH_DNA-bd_sf"/>
</dbReference>
<proteinExistence type="predicted"/>
<evidence type="ECO:0000313" key="4">
    <source>
        <dbReference type="Proteomes" id="UP001139887"/>
    </source>
</evidence>
<evidence type="ECO:0000259" key="2">
    <source>
        <dbReference type="PROSITE" id="PS50888"/>
    </source>
</evidence>
<evidence type="ECO:0000313" key="3">
    <source>
        <dbReference type="EMBL" id="KAJ2843668.1"/>
    </source>
</evidence>
<name>A0A9W8LXT3_9FUNG</name>
<feature type="compositionally biased region" description="Basic and acidic residues" evidence="1">
    <location>
        <begin position="106"/>
        <end position="116"/>
    </location>
</feature>
<dbReference type="OrthoDB" id="690068at2759"/>
<sequence length="195" mass="22049">MFQQAHYIQAPTGQHMYLESIQVPTRYGQPMMNKAQALGVFESQEVMSSHSPTTTRFSPSTPPASDGLEFAEASKSPSPVSSKTASPQPQKRASGRRRGARSLYTAEEKEMRRKISHSAIEKRRRERTNNVLCQLQHMVPWLSNGKKVQKLEVLLAVSKYIKQLRGDPLTSMDEEDEEDEEHAECNPMKVSFLLS</sequence>
<keyword evidence="4" id="KW-1185">Reference proteome</keyword>
<accession>A0A9W8LXT3</accession>
<feature type="region of interest" description="Disordered" evidence="1">
    <location>
        <begin position="44"/>
        <end position="116"/>
    </location>
</feature>
<feature type="compositionally biased region" description="Low complexity" evidence="1">
    <location>
        <begin position="48"/>
        <end position="65"/>
    </location>
</feature>
<dbReference type="SMART" id="SM00353">
    <property type="entry name" value="HLH"/>
    <property type="match status" value="1"/>
</dbReference>
<dbReference type="GO" id="GO:0046983">
    <property type="term" value="F:protein dimerization activity"/>
    <property type="evidence" value="ECO:0007669"/>
    <property type="project" value="InterPro"/>
</dbReference>
<dbReference type="Pfam" id="PF00010">
    <property type="entry name" value="HLH"/>
    <property type="match status" value="1"/>
</dbReference>
<feature type="compositionally biased region" description="Polar residues" evidence="1">
    <location>
        <begin position="75"/>
        <end position="91"/>
    </location>
</feature>
<feature type="domain" description="BHLH" evidence="2">
    <location>
        <begin position="112"/>
        <end position="164"/>
    </location>
</feature>
<dbReference type="PROSITE" id="PS50888">
    <property type="entry name" value="BHLH"/>
    <property type="match status" value="1"/>
</dbReference>
<dbReference type="Gene3D" id="4.10.280.10">
    <property type="entry name" value="Helix-loop-helix DNA-binding domain"/>
    <property type="match status" value="1"/>
</dbReference>